<feature type="transmembrane region" description="Helical" evidence="4">
    <location>
        <begin position="61"/>
        <end position="84"/>
    </location>
</feature>
<dbReference type="NCBIfam" id="TIGR00254">
    <property type="entry name" value="GGDEF"/>
    <property type="match status" value="1"/>
</dbReference>
<evidence type="ECO:0000259" key="5">
    <source>
        <dbReference type="PROSITE" id="PS50887"/>
    </source>
</evidence>
<dbReference type="HOGENOM" id="CLU_000445_11_1_6"/>
<dbReference type="SMART" id="SM00267">
    <property type="entry name" value="GGDEF"/>
    <property type="match status" value="1"/>
</dbReference>
<dbReference type="STRING" id="1348114.OM33_17265"/>
<dbReference type="Proteomes" id="UP000030341">
    <property type="component" value="Chromosome 2"/>
</dbReference>
<comment type="catalytic activity">
    <reaction evidence="3">
        <text>2 GTP = 3',3'-c-di-GMP + 2 diphosphate</text>
        <dbReference type="Rhea" id="RHEA:24898"/>
        <dbReference type="ChEBI" id="CHEBI:33019"/>
        <dbReference type="ChEBI" id="CHEBI:37565"/>
        <dbReference type="ChEBI" id="CHEBI:58805"/>
        <dbReference type="EC" id="2.7.7.65"/>
    </reaction>
</comment>
<dbReference type="PANTHER" id="PTHR45138">
    <property type="entry name" value="REGULATORY COMPONENTS OF SENSORY TRANSDUCTION SYSTEM"/>
    <property type="match status" value="1"/>
</dbReference>
<accession>A0A0A7EJN2</accession>
<dbReference type="InterPro" id="IPR000160">
    <property type="entry name" value="GGDEF_dom"/>
</dbReference>
<dbReference type="RefSeq" id="WP_040135422.1">
    <property type="nucleotide sequence ID" value="NZ_CP009889.1"/>
</dbReference>
<dbReference type="OrthoDB" id="9813903at2"/>
<protein>
    <recommendedName>
        <fullName evidence="2">diguanylate cyclase</fullName>
        <ecNumber evidence="2">2.7.7.65</ecNumber>
    </recommendedName>
</protein>
<name>A0A0A7EJN2_9GAMM</name>
<organism evidence="6 7">
    <name type="scientific">Pseudoalteromonas piratica</name>
    <dbReference type="NCBI Taxonomy" id="1348114"/>
    <lineage>
        <taxon>Bacteria</taxon>
        <taxon>Pseudomonadati</taxon>
        <taxon>Pseudomonadota</taxon>
        <taxon>Gammaproteobacteria</taxon>
        <taxon>Alteromonadales</taxon>
        <taxon>Pseudoalteromonadaceae</taxon>
        <taxon>Pseudoalteromonas</taxon>
    </lineage>
</organism>
<proteinExistence type="predicted"/>
<comment type="cofactor">
    <cofactor evidence="1">
        <name>Mg(2+)</name>
        <dbReference type="ChEBI" id="CHEBI:18420"/>
    </cofactor>
</comment>
<evidence type="ECO:0000256" key="4">
    <source>
        <dbReference type="SAM" id="Phobius"/>
    </source>
</evidence>
<dbReference type="eggNOG" id="COG3706">
    <property type="taxonomic scope" value="Bacteria"/>
</dbReference>
<evidence type="ECO:0000256" key="1">
    <source>
        <dbReference type="ARBA" id="ARBA00001946"/>
    </source>
</evidence>
<feature type="transmembrane region" description="Helical" evidence="4">
    <location>
        <begin position="121"/>
        <end position="140"/>
    </location>
</feature>
<gene>
    <name evidence="6" type="ORF">OM33_17265</name>
</gene>
<keyword evidence="4" id="KW-0812">Transmembrane</keyword>
<dbReference type="InterPro" id="IPR050469">
    <property type="entry name" value="Diguanylate_Cyclase"/>
</dbReference>
<evidence type="ECO:0000313" key="6">
    <source>
        <dbReference type="EMBL" id="AIY66854.1"/>
    </source>
</evidence>
<dbReference type="CDD" id="cd01949">
    <property type="entry name" value="GGDEF"/>
    <property type="match status" value="1"/>
</dbReference>
<dbReference type="InterPro" id="IPR029787">
    <property type="entry name" value="Nucleotide_cyclase"/>
</dbReference>
<dbReference type="PANTHER" id="PTHR45138:SF9">
    <property type="entry name" value="DIGUANYLATE CYCLASE DGCM-RELATED"/>
    <property type="match status" value="1"/>
</dbReference>
<keyword evidence="4" id="KW-0472">Membrane</keyword>
<evidence type="ECO:0000313" key="7">
    <source>
        <dbReference type="Proteomes" id="UP000030341"/>
    </source>
</evidence>
<dbReference type="PROSITE" id="PS50887">
    <property type="entry name" value="GGDEF"/>
    <property type="match status" value="1"/>
</dbReference>
<dbReference type="EMBL" id="CP009889">
    <property type="protein sequence ID" value="AIY66854.1"/>
    <property type="molecule type" value="Genomic_DNA"/>
</dbReference>
<sequence>MEPAPLNDVYSEQKEGVNLFKKIRLTTYFSLENNPLVELISSNTHSADFTQKRSEYIRGRLWIMCMFFAFSVPIFSIFDFITFAHQHAKTLLIARMTLSISLFFMAYRVKRSSSVSLIKYVIALSFLLPSIFYLTIMNTFASLESVPHIFTMMPYLILAMIGLFPLTVRGGLILISLIFVPFIMVQMQFFNGDYWQLFNALWLFLLFAGISLWLQLAQLSMLMNLYRESTIDPLTKLINRRVLLRRIEQLKSHATKFSVVMFDLDRFKRINDTYGHLAGDKVLKVASHIIKTNLSCRDIVARYGGEEFVAVLPSTNLHSAILKAELIAAQLKALPIQINDQSEITVTSSIGVTAYKQDEEIETLFKRVDDLLYDAKKLGRDRVVSDIK</sequence>
<keyword evidence="4" id="KW-1133">Transmembrane helix</keyword>
<dbReference type="FunFam" id="3.30.70.270:FF:000001">
    <property type="entry name" value="Diguanylate cyclase domain protein"/>
    <property type="match status" value="1"/>
</dbReference>
<dbReference type="KEGG" id="pseo:OM33_17265"/>
<feature type="transmembrane region" description="Helical" evidence="4">
    <location>
        <begin position="196"/>
        <end position="217"/>
    </location>
</feature>
<keyword evidence="7" id="KW-1185">Reference proteome</keyword>
<feature type="transmembrane region" description="Helical" evidence="4">
    <location>
        <begin position="146"/>
        <end position="164"/>
    </location>
</feature>
<dbReference type="SUPFAM" id="SSF55073">
    <property type="entry name" value="Nucleotide cyclase"/>
    <property type="match status" value="1"/>
</dbReference>
<dbReference type="InterPro" id="IPR043128">
    <property type="entry name" value="Rev_trsase/Diguanyl_cyclase"/>
</dbReference>
<feature type="domain" description="GGDEF" evidence="5">
    <location>
        <begin position="255"/>
        <end position="388"/>
    </location>
</feature>
<dbReference type="EC" id="2.7.7.65" evidence="2"/>
<reference evidence="6 7" key="1">
    <citation type="submission" date="2014-11" db="EMBL/GenBank/DDBJ databases">
        <title>Complete Genome Sequence of Pseudoalteromonas sp. Strain OCN003 Isolated from Kaneohe Bay, Oahu, Hawaii.</title>
        <authorList>
            <person name="Beurmann S."/>
            <person name="Videau P."/>
            <person name="Ushijima B."/>
            <person name="Smith A.M."/>
            <person name="Aeby G.S."/>
            <person name="Callahan S.M."/>
            <person name="Belcaid M."/>
        </authorList>
    </citation>
    <scope>NUCLEOTIDE SEQUENCE [LARGE SCALE GENOMIC DNA]</scope>
    <source>
        <strain evidence="6 7">OCN003</strain>
    </source>
</reference>
<evidence type="ECO:0000256" key="3">
    <source>
        <dbReference type="ARBA" id="ARBA00034247"/>
    </source>
</evidence>
<feature type="transmembrane region" description="Helical" evidence="4">
    <location>
        <begin position="90"/>
        <end position="109"/>
    </location>
</feature>
<dbReference type="AlphaFoldDB" id="A0A0A7EJN2"/>
<dbReference type="Gene3D" id="3.30.70.270">
    <property type="match status" value="1"/>
</dbReference>
<evidence type="ECO:0000256" key="2">
    <source>
        <dbReference type="ARBA" id="ARBA00012528"/>
    </source>
</evidence>
<dbReference type="GO" id="GO:0052621">
    <property type="term" value="F:diguanylate cyclase activity"/>
    <property type="evidence" value="ECO:0007669"/>
    <property type="project" value="UniProtKB-EC"/>
</dbReference>
<dbReference type="Pfam" id="PF00990">
    <property type="entry name" value="GGDEF"/>
    <property type="match status" value="1"/>
</dbReference>